<accession>A0AAX6H6H6</accession>
<proteinExistence type="predicted"/>
<name>A0AAX6H6H6_IRIPA</name>
<sequence length="124" mass="13479">MLCAHSSRRRPERGRADRWRKRLSSAHRSRCRMRPRGCPPVWYAGVLAVEEGSGVPEKSGRRRRGSGMMVPRRHWKWRSSCAVAGLDGRNNGNGKVQSGLASARGSAGKRDCPGGCGCGFGSAT</sequence>
<gene>
    <name evidence="2" type="ORF">M6B38_326260</name>
</gene>
<evidence type="ECO:0000313" key="3">
    <source>
        <dbReference type="Proteomes" id="UP001140949"/>
    </source>
</evidence>
<protein>
    <submittedName>
        <fullName evidence="2">Uncharacterized protein</fullName>
    </submittedName>
</protein>
<evidence type="ECO:0000256" key="1">
    <source>
        <dbReference type="SAM" id="MobiDB-lite"/>
    </source>
</evidence>
<organism evidence="2 3">
    <name type="scientific">Iris pallida</name>
    <name type="common">Sweet iris</name>
    <dbReference type="NCBI Taxonomy" id="29817"/>
    <lineage>
        <taxon>Eukaryota</taxon>
        <taxon>Viridiplantae</taxon>
        <taxon>Streptophyta</taxon>
        <taxon>Embryophyta</taxon>
        <taxon>Tracheophyta</taxon>
        <taxon>Spermatophyta</taxon>
        <taxon>Magnoliopsida</taxon>
        <taxon>Liliopsida</taxon>
        <taxon>Asparagales</taxon>
        <taxon>Iridaceae</taxon>
        <taxon>Iridoideae</taxon>
        <taxon>Irideae</taxon>
        <taxon>Iris</taxon>
    </lineage>
</organism>
<dbReference type="EMBL" id="JANAVB010011999">
    <property type="protein sequence ID" value="KAJ6836586.1"/>
    <property type="molecule type" value="Genomic_DNA"/>
</dbReference>
<reference evidence="2" key="1">
    <citation type="journal article" date="2023" name="GigaByte">
        <title>Genome assembly of the bearded iris, Iris pallida Lam.</title>
        <authorList>
            <person name="Bruccoleri R.E."/>
            <person name="Oakeley E.J."/>
            <person name="Faust A.M.E."/>
            <person name="Altorfer M."/>
            <person name="Dessus-Babus S."/>
            <person name="Burckhardt D."/>
            <person name="Oertli M."/>
            <person name="Naumann U."/>
            <person name="Petersen F."/>
            <person name="Wong J."/>
        </authorList>
    </citation>
    <scope>NUCLEOTIDE SEQUENCE</scope>
    <source>
        <strain evidence="2">GSM-AAB239-AS_SAM_17_03QT</strain>
    </source>
</reference>
<dbReference type="AlphaFoldDB" id="A0AAX6H6H6"/>
<reference evidence="2" key="2">
    <citation type="submission" date="2023-04" db="EMBL/GenBank/DDBJ databases">
        <authorList>
            <person name="Bruccoleri R.E."/>
            <person name="Oakeley E.J."/>
            <person name="Faust A.-M."/>
            <person name="Dessus-Babus S."/>
            <person name="Altorfer M."/>
            <person name="Burckhardt D."/>
            <person name="Oertli M."/>
            <person name="Naumann U."/>
            <person name="Petersen F."/>
            <person name="Wong J."/>
        </authorList>
    </citation>
    <scope>NUCLEOTIDE SEQUENCE</scope>
    <source>
        <strain evidence="2">GSM-AAB239-AS_SAM_17_03QT</strain>
        <tissue evidence="2">Leaf</tissue>
    </source>
</reference>
<evidence type="ECO:0000313" key="2">
    <source>
        <dbReference type="EMBL" id="KAJ6836586.1"/>
    </source>
</evidence>
<dbReference type="Proteomes" id="UP001140949">
    <property type="component" value="Unassembled WGS sequence"/>
</dbReference>
<comment type="caution">
    <text evidence="2">The sequence shown here is derived from an EMBL/GenBank/DDBJ whole genome shotgun (WGS) entry which is preliminary data.</text>
</comment>
<keyword evidence="3" id="KW-1185">Reference proteome</keyword>
<feature type="region of interest" description="Disordered" evidence="1">
    <location>
        <begin position="1"/>
        <end position="24"/>
    </location>
</feature>